<dbReference type="AlphaFoldDB" id="A0A7J7Z529"/>
<proteinExistence type="predicted"/>
<evidence type="ECO:0000313" key="1">
    <source>
        <dbReference type="EMBL" id="KAF6369145.1"/>
    </source>
</evidence>
<dbReference type="EMBL" id="JABWUV010000003">
    <property type="protein sequence ID" value="KAF6369145.1"/>
    <property type="molecule type" value="Genomic_DNA"/>
</dbReference>
<accession>A0A7J7Z529</accession>
<sequence length="131" mass="14407">MSLLVLPEMVRSHEFLAALITSMWPVSGVYPHMLSKLIRMEERPRKTFPLTFIGPLNCVFALVTQEVGALGVSFSKVLILAAVRPCNWRSAPVSLSGTLQFCSALCGEDMGCSDRNGSSWEAGWLTRVQGF</sequence>
<gene>
    <name evidence="1" type="ORF">mMyoMyo1_010547</name>
</gene>
<reference evidence="1 2" key="1">
    <citation type="journal article" date="2020" name="Nature">
        <title>Six reference-quality genomes reveal evolution of bat adaptations.</title>
        <authorList>
            <person name="Jebb D."/>
            <person name="Huang Z."/>
            <person name="Pippel M."/>
            <person name="Hughes G.M."/>
            <person name="Lavrichenko K."/>
            <person name="Devanna P."/>
            <person name="Winkler S."/>
            <person name="Jermiin L.S."/>
            <person name="Skirmuntt E.C."/>
            <person name="Katzourakis A."/>
            <person name="Burkitt-Gray L."/>
            <person name="Ray D.A."/>
            <person name="Sullivan K.A.M."/>
            <person name="Roscito J.G."/>
            <person name="Kirilenko B.M."/>
            <person name="Davalos L.M."/>
            <person name="Corthals A.P."/>
            <person name="Power M.L."/>
            <person name="Jones G."/>
            <person name="Ransome R.D."/>
            <person name="Dechmann D.K.N."/>
            <person name="Locatelli A.G."/>
            <person name="Puechmaille S.J."/>
            <person name="Fedrigo O."/>
            <person name="Jarvis E.D."/>
            <person name="Hiller M."/>
            <person name="Vernes S.C."/>
            <person name="Myers E.W."/>
            <person name="Teeling E.C."/>
        </authorList>
    </citation>
    <scope>NUCLEOTIDE SEQUENCE [LARGE SCALE GENOMIC DNA]</scope>
    <source>
        <strain evidence="1">MMyoMyo1</strain>
        <tissue evidence="1">Flight muscle</tissue>
    </source>
</reference>
<dbReference type="Proteomes" id="UP000527355">
    <property type="component" value="Unassembled WGS sequence"/>
</dbReference>
<organism evidence="1 2">
    <name type="scientific">Myotis myotis</name>
    <name type="common">Greater mouse-eared bat</name>
    <name type="synonym">Vespertilio myotis</name>
    <dbReference type="NCBI Taxonomy" id="51298"/>
    <lineage>
        <taxon>Eukaryota</taxon>
        <taxon>Metazoa</taxon>
        <taxon>Chordata</taxon>
        <taxon>Craniata</taxon>
        <taxon>Vertebrata</taxon>
        <taxon>Euteleostomi</taxon>
        <taxon>Mammalia</taxon>
        <taxon>Eutheria</taxon>
        <taxon>Laurasiatheria</taxon>
        <taxon>Chiroptera</taxon>
        <taxon>Yangochiroptera</taxon>
        <taxon>Vespertilionidae</taxon>
        <taxon>Myotis</taxon>
    </lineage>
</organism>
<comment type="caution">
    <text evidence="1">The sequence shown here is derived from an EMBL/GenBank/DDBJ whole genome shotgun (WGS) entry which is preliminary data.</text>
</comment>
<evidence type="ECO:0000313" key="2">
    <source>
        <dbReference type="Proteomes" id="UP000527355"/>
    </source>
</evidence>
<keyword evidence="2" id="KW-1185">Reference proteome</keyword>
<protein>
    <submittedName>
        <fullName evidence="1">Uncharacterized protein</fullName>
    </submittedName>
</protein>
<name>A0A7J7Z529_MYOMY</name>